<evidence type="ECO:0000256" key="3">
    <source>
        <dbReference type="ARBA" id="ARBA00022801"/>
    </source>
</evidence>
<comment type="cofactor">
    <cofactor evidence="1">
        <name>Mg(2+)</name>
        <dbReference type="ChEBI" id="CHEBI:18420"/>
    </cofactor>
</comment>
<dbReference type="NCBIfam" id="TIGR01549">
    <property type="entry name" value="HAD-SF-IA-v1"/>
    <property type="match status" value="1"/>
</dbReference>
<dbReference type="InterPro" id="IPR006439">
    <property type="entry name" value="HAD-SF_hydro_IA"/>
</dbReference>
<dbReference type="InterPro" id="IPR051400">
    <property type="entry name" value="HAD-like_hydrolase"/>
</dbReference>
<dbReference type="KEGG" id="cmah:C1I91_11475"/>
<name>A0A3R5TFK8_9CLOT</name>
<dbReference type="Gene3D" id="3.40.50.1000">
    <property type="entry name" value="HAD superfamily/HAD-like"/>
    <property type="match status" value="1"/>
</dbReference>
<dbReference type="AlphaFoldDB" id="A0A3R5TFK8"/>
<gene>
    <name evidence="5" type="ORF">C1I91_11475</name>
</gene>
<dbReference type="GO" id="GO:0016791">
    <property type="term" value="F:phosphatase activity"/>
    <property type="evidence" value="ECO:0007669"/>
    <property type="project" value="TreeGrafter"/>
</dbReference>
<sequence length="245" mass="28767">MKKVKAIIFDLFDTLLHDIKFDFDSGLSYLHENILSEGTDKAEFIEYAATYWKDLYDKRNEDNSEIAFEDEVLDFKNKYGFKVNYPLEEVLFNCALEMNATELFNDTVSTLEQLKLLDIPVYLLSNSIFKKNVMKKFINQFDLEKYFVNIYFSADYNIRKPHKDFFKIVFDDIKMYDASIEMEEVYFIGDNFEADVLGAYNFGFMPVFINRKKDTVINNKNFIVIKALEELLEVIQGDGVNVPSI</sequence>
<accession>A0A3R5TFK8</accession>
<dbReference type="OrthoDB" id="9794086at2"/>
<dbReference type="GO" id="GO:0046872">
    <property type="term" value="F:metal ion binding"/>
    <property type="evidence" value="ECO:0007669"/>
    <property type="project" value="UniProtKB-KW"/>
</dbReference>
<evidence type="ECO:0000256" key="4">
    <source>
        <dbReference type="ARBA" id="ARBA00022842"/>
    </source>
</evidence>
<dbReference type="Gene3D" id="1.10.150.400">
    <property type="match status" value="1"/>
</dbReference>
<dbReference type="InterPro" id="IPR023214">
    <property type="entry name" value="HAD_sf"/>
</dbReference>
<dbReference type="GO" id="GO:0044281">
    <property type="term" value="P:small molecule metabolic process"/>
    <property type="evidence" value="ECO:0007669"/>
    <property type="project" value="UniProtKB-ARBA"/>
</dbReference>
<evidence type="ECO:0008006" key="7">
    <source>
        <dbReference type="Google" id="ProtNLM"/>
    </source>
</evidence>
<evidence type="ECO:0000313" key="5">
    <source>
        <dbReference type="EMBL" id="QAA32210.1"/>
    </source>
</evidence>
<dbReference type="SFLD" id="SFLDG01129">
    <property type="entry name" value="C1.5:_HAD__Beta-PGM__Phosphata"/>
    <property type="match status" value="1"/>
</dbReference>
<keyword evidence="6" id="KW-1185">Reference proteome</keyword>
<reference evidence="5 6" key="1">
    <citation type="submission" date="2018-01" db="EMBL/GenBank/DDBJ databases">
        <title>Genome Sequencing and Assembly of Anaerobacter polyendosporus strain CT4.</title>
        <authorList>
            <person name="Tachaapaikoon C."/>
            <person name="Sutheeworapong S."/>
            <person name="Jenjaroenpun P."/>
            <person name="Wongsurawat T."/>
            <person name="Nookeaw I."/>
            <person name="Cheawchanlertfa P."/>
            <person name="Kosugi A."/>
            <person name="Cheevadhanarak S."/>
            <person name="Ratanakhanokchai K."/>
        </authorList>
    </citation>
    <scope>NUCLEOTIDE SEQUENCE [LARGE SCALE GENOMIC DNA]</scope>
    <source>
        <strain evidence="5 6">CT4</strain>
    </source>
</reference>
<evidence type="ECO:0000256" key="1">
    <source>
        <dbReference type="ARBA" id="ARBA00001946"/>
    </source>
</evidence>
<dbReference type="SFLD" id="SFLDS00003">
    <property type="entry name" value="Haloacid_Dehalogenase"/>
    <property type="match status" value="1"/>
</dbReference>
<evidence type="ECO:0000313" key="6">
    <source>
        <dbReference type="Proteomes" id="UP000286268"/>
    </source>
</evidence>
<dbReference type="PANTHER" id="PTHR46470:SF2">
    <property type="entry name" value="GLYCERALDEHYDE 3-PHOSPHATE PHOSPHATASE"/>
    <property type="match status" value="1"/>
</dbReference>
<protein>
    <recommendedName>
        <fullName evidence="7">HAD family hydrolase</fullName>
    </recommendedName>
</protein>
<organism evidence="5 6">
    <name type="scientific">Clostridium manihotivorum</name>
    <dbReference type="NCBI Taxonomy" id="2320868"/>
    <lineage>
        <taxon>Bacteria</taxon>
        <taxon>Bacillati</taxon>
        <taxon>Bacillota</taxon>
        <taxon>Clostridia</taxon>
        <taxon>Eubacteriales</taxon>
        <taxon>Clostridiaceae</taxon>
        <taxon>Clostridium</taxon>
    </lineage>
</organism>
<dbReference type="PANTHER" id="PTHR46470">
    <property type="entry name" value="N-ACYLNEURAMINATE-9-PHOSPHATASE"/>
    <property type="match status" value="1"/>
</dbReference>
<dbReference type="Pfam" id="PF00702">
    <property type="entry name" value="Hydrolase"/>
    <property type="match status" value="1"/>
</dbReference>
<dbReference type="Proteomes" id="UP000286268">
    <property type="component" value="Chromosome"/>
</dbReference>
<dbReference type="InterPro" id="IPR036412">
    <property type="entry name" value="HAD-like_sf"/>
</dbReference>
<proteinExistence type="predicted"/>
<dbReference type="SUPFAM" id="SSF56784">
    <property type="entry name" value="HAD-like"/>
    <property type="match status" value="1"/>
</dbReference>
<dbReference type="EMBL" id="CP025746">
    <property type="protein sequence ID" value="QAA32210.1"/>
    <property type="molecule type" value="Genomic_DNA"/>
</dbReference>
<keyword evidence="3" id="KW-0378">Hydrolase</keyword>
<keyword evidence="2" id="KW-0479">Metal-binding</keyword>
<dbReference type="PRINTS" id="PR00413">
    <property type="entry name" value="HADHALOGNASE"/>
</dbReference>
<keyword evidence="4" id="KW-0460">Magnesium</keyword>
<dbReference type="RefSeq" id="WP_128213000.1">
    <property type="nucleotide sequence ID" value="NZ_CP025746.1"/>
</dbReference>
<evidence type="ECO:0000256" key="2">
    <source>
        <dbReference type="ARBA" id="ARBA00022723"/>
    </source>
</evidence>